<accession>U2ZTJ2</accession>
<organism evidence="1 2">
    <name type="scientific">Aquipseudomonas alcaligenes (strain ATCC 14909 / DSM 50342 / CCUG 1425 / JCM 20561 / NBRC 14159 / NCIMB 9945 / NCTC 10367 / 1577)</name>
    <name type="common">Pseudomonas alcaligenes</name>
    <dbReference type="NCBI Taxonomy" id="1215092"/>
    <lineage>
        <taxon>Bacteria</taxon>
        <taxon>Pseudomonadati</taxon>
        <taxon>Pseudomonadota</taxon>
        <taxon>Gammaproteobacteria</taxon>
        <taxon>Pseudomonadales</taxon>
        <taxon>Pseudomonadaceae</taxon>
        <taxon>Aquipseudomonas</taxon>
    </lineage>
</organism>
<evidence type="ECO:0000313" key="1">
    <source>
        <dbReference type="EMBL" id="GAD64377.1"/>
    </source>
</evidence>
<sequence>MHSAPAAALNVLAADSIRPMLFQTQWSKLLRGLNAVEAKLSKLIMLALAFCIPALNAFAGSSEPKFEDYKVDSVFAGPNHSLESFDQSDDKWIAYRSNAIKRKVNFAGHYVVYTGGCGGGAVCGEILDAKTGRIVAGFPNAYLLDDPDGSYYDAEFRPESRLLVIHGTAADPETDQQGNRLQAINRTRHFEFKNNTLILIQID</sequence>
<reference evidence="1" key="1">
    <citation type="submission" date="2024-09" db="EMBL/GenBank/DDBJ databases">
        <title>Whole genome shotgun sequence of Pseudomonas alcaligenes NBRC 14159.</title>
        <authorList>
            <person name="Yoshida I."/>
            <person name="Hosoyama A."/>
            <person name="Tsuchikane K."/>
            <person name="Noguchi M."/>
            <person name="Hirakata S."/>
            <person name="Ando Y."/>
            <person name="Ohji S."/>
            <person name="Yamazoe A."/>
            <person name="Yamazaki S."/>
            <person name="Fujita N."/>
        </authorList>
    </citation>
    <scope>NUCLEOTIDE SEQUENCE</scope>
    <source>
        <strain evidence="1">NBRC 14159</strain>
    </source>
</reference>
<name>U2ZTJ2_AQUA1</name>
<dbReference type="Proteomes" id="UP000016560">
    <property type="component" value="Unassembled WGS sequence"/>
</dbReference>
<proteinExistence type="predicted"/>
<gene>
    <name evidence="1" type="ORF">PA6_036_00650</name>
</gene>
<comment type="caution">
    <text evidence="1">The sequence shown here is derived from an EMBL/GenBank/DDBJ whole genome shotgun (WGS) entry which is preliminary data.</text>
</comment>
<protein>
    <submittedName>
        <fullName evidence="1">Uncharacterized protein</fullName>
    </submittedName>
</protein>
<keyword evidence="2" id="KW-1185">Reference proteome</keyword>
<dbReference type="AlphaFoldDB" id="U2ZTJ2"/>
<dbReference type="EMBL" id="BATI01000036">
    <property type="protein sequence ID" value="GAD64377.1"/>
    <property type="molecule type" value="Genomic_DNA"/>
</dbReference>
<evidence type="ECO:0000313" key="2">
    <source>
        <dbReference type="Proteomes" id="UP000016560"/>
    </source>
</evidence>